<dbReference type="Pfam" id="PF13240">
    <property type="entry name" value="Zn_Ribbon_1"/>
    <property type="match status" value="1"/>
</dbReference>
<keyword evidence="1" id="KW-0472">Membrane</keyword>
<dbReference type="InterPro" id="IPR026870">
    <property type="entry name" value="Zinc_ribbon_dom"/>
</dbReference>
<dbReference type="OrthoDB" id="77792at2157"/>
<organism evidence="3 4">
    <name type="scientific">Methanobrevibacter gottschalkii</name>
    <dbReference type="NCBI Taxonomy" id="190974"/>
    <lineage>
        <taxon>Archaea</taxon>
        <taxon>Methanobacteriati</taxon>
        <taxon>Methanobacteriota</taxon>
        <taxon>Methanomada group</taxon>
        <taxon>Methanobacteria</taxon>
        <taxon>Methanobacteriales</taxon>
        <taxon>Methanobacteriaceae</taxon>
        <taxon>Methanobrevibacter</taxon>
    </lineage>
</organism>
<keyword evidence="1" id="KW-0812">Transmembrane</keyword>
<dbReference type="Proteomes" id="UP000199506">
    <property type="component" value="Unassembled WGS sequence"/>
</dbReference>
<dbReference type="AlphaFoldDB" id="A0A1H7LEU2"/>
<evidence type="ECO:0000256" key="1">
    <source>
        <dbReference type="SAM" id="Phobius"/>
    </source>
</evidence>
<dbReference type="RefSeq" id="WP_091699461.1">
    <property type="nucleotide sequence ID" value="NZ_FOAK01000007.1"/>
</dbReference>
<feature type="domain" description="Zinc-ribbon" evidence="2">
    <location>
        <begin position="5"/>
        <end position="26"/>
    </location>
</feature>
<evidence type="ECO:0000313" key="4">
    <source>
        <dbReference type="Proteomes" id="UP000199506"/>
    </source>
</evidence>
<gene>
    <name evidence="3" type="ORF">SAMN05216439_1762</name>
</gene>
<keyword evidence="1" id="KW-1133">Transmembrane helix</keyword>
<feature type="transmembrane region" description="Helical" evidence="1">
    <location>
        <begin position="103"/>
        <end position="121"/>
    </location>
</feature>
<dbReference type="EMBL" id="FOAK01000007">
    <property type="protein sequence ID" value="SEK96847.1"/>
    <property type="molecule type" value="Genomic_DNA"/>
</dbReference>
<evidence type="ECO:0000313" key="3">
    <source>
        <dbReference type="EMBL" id="SEK96847.1"/>
    </source>
</evidence>
<evidence type="ECO:0000259" key="2">
    <source>
        <dbReference type="Pfam" id="PF13240"/>
    </source>
</evidence>
<name>A0A1H7LEU2_9EURY</name>
<accession>A0A1H7LEU2</accession>
<dbReference type="STRING" id="190974.SAMN05216439_1762"/>
<protein>
    <submittedName>
        <fullName evidence="3">Zinc-ribbon domain-containing protein</fullName>
    </submittedName>
</protein>
<feature type="transmembrane region" description="Helical" evidence="1">
    <location>
        <begin position="49"/>
        <end position="69"/>
    </location>
</feature>
<proteinExistence type="predicted"/>
<sequence length="122" mass="13924">MTRLCKNCGFENQDDYDFCAKCGTPLVEGLKPNQFRVYRTQDLEINKKALIAAYIATIFLSWSGFFIGLISKNTVFATFTFFGFFMPFFLVQSKHSALKKHGLIMMAISFVGVALSFYVMMH</sequence>
<feature type="transmembrane region" description="Helical" evidence="1">
    <location>
        <begin position="75"/>
        <end position="91"/>
    </location>
</feature>
<reference evidence="3 4" key="1">
    <citation type="submission" date="2016-10" db="EMBL/GenBank/DDBJ databases">
        <authorList>
            <person name="de Groot N.N."/>
        </authorList>
    </citation>
    <scope>NUCLEOTIDE SEQUENCE [LARGE SCALE GENOMIC DNA]</scope>
    <source>
        <strain evidence="3 4">DSM 11978</strain>
    </source>
</reference>